<evidence type="ECO:0000313" key="1">
    <source>
        <dbReference type="EMBL" id="GFO40717.1"/>
    </source>
</evidence>
<comment type="caution">
    <text evidence="1">The sequence shown here is derived from an EMBL/GenBank/DDBJ whole genome shotgun (WGS) entry which is preliminary data.</text>
</comment>
<reference evidence="1 2" key="1">
    <citation type="journal article" date="2021" name="Elife">
        <title>Chloroplast acquisition without the gene transfer in kleptoplastic sea slugs, Plakobranchus ocellatus.</title>
        <authorList>
            <person name="Maeda T."/>
            <person name="Takahashi S."/>
            <person name="Yoshida T."/>
            <person name="Shimamura S."/>
            <person name="Takaki Y."/>
            <person name="Nagai Y."/>
            <person name="Toyoda A."/>
            <person name="Suzuki Y."/>
            <person name="Arimoto A."/>
            <person name="Ishii H."/>
            <person name="Satoh N."/>
            <person name="Nishiyama T."/>
            <person name="Hasebe M."/>
            <person name="Maruyama T."/>
            <person name="Minagawa J."/>
            <person name="Obokata J."/>
            <person name="Shigenobu S."/>
        </authorList>
    </citation>
    <scope>NUCLEOTIDE SEQUENCE [LARGE SCALE GENOMIC DNA]</scope>
</reference>
<organism evidence="1 2">
    <name type="scientific">Plakobranchus ocellatus</name>
    <dbReference type="NCBI Taxonomy" id="259542"/>
    <lineage>
        <taxon>Eukaryota</taxon>
        <taxon>Metazoa</taxon>
        <taxon>Spiralia</taxon>
        <taxon>Lophotrochozoa</taxon>
        <taxon>Mollusca</taxon>
        <taxon>Gastropoda</taxon>
        <taxon>Heterobranchia</taxon>
        <taxon>Euthyneura</taxon>
        <taxon>Panpulmonata</taxon>
        <taxon>Sacoglossa</taxon>
        <taxon>Placobranchoidea</taxon>
        <taxon>Plakobranchidae</taxon>
        <taxon>Plakobranchus</taxon>
    </lineage>
</organism>
<evidence type="ECO:0000313" key="2">
    <source>
        <dbReference type="Proteomes" id="UP000735302"/>
    </source>
</evidence>
<keyword evidence="2" id="KW-1185">Reference proteome</keyword>
<proteinExistence type="predicted"/>
<sequence>MAIRFSKPVRQLWLKSIKRFRPEHMLVLSSLTLERSQQLLPRMVAEVSLLPRPKGDMPRRILQLSVPREQQKLKH</sequence>
<name>A0AAV4D9F5_9GAST</name>
<gene>
    <name evidence="1" type="ORF">PoB_006722200</name>
</gene>
<dbReference type="AlphaFoldDB" id="A0AAV4D9F5"/>
<dbReference type="Proteomes" id="UP000735302">
    <property type="component" value="Unassembled WGS sequence"/>
</dbReference>
<accession>A0AAV4D9F5</accession>
<dbReference type="EMBL" id="BLXT01007636">
    <property type="protein sequence ID" value="GFO40717.1"/>
    <property type="molecule type" value="Genomic_DNA"/>
</dbReference>
<protein>
    <submittedName>
        <fullName evidence="1">Uncharacterized protein</fullName>
    </submittedName>
</protein>